<dbReference type="EMBL" id="GDKF01006034">
    <property type="protein sequence ID" value="JAT72588.1"/>
    <property type="molecule type" value="Transcribed_RNA"/>
</dbReference>
<comment type="subcellular location">
    <subcellularLocation>
        <location evidence="1">Nucleus</location>
    </subcellularLocation>
</comment>
<dbReference type="AlphaFoldDB" id="A0A1D2AFK0"/>
<dbReference type="PROSITE" id="PS51366">
    <property type="entry name" value="MI"/>
    <property type="match status" value="1"/>
</dbReference>
<dbReference type="PANTHER" id="PTHR18034">
    <property type="entry name" value="CELL CYCLE CONTROL PROTEIN CWF22-RELATED"/>
    <property type="match status" value="1"/>
</dbReference>
<feature type="compositionally biased region" description="Low complexity" evidence="4">
    <location>
        <begin position="260"/>
        <end position="269"/>
    </location>
</feature>
<proteinExistence type="inferred from homology"/>
<organism evidence="7">
    <name type="scientific">Auxenochlorella protothecoides</name>
    <name type="common">Green microalga</name>
    <name type="synonym">Chlorella protothecoides</name>
    <dbReference type="NCBI Taxonomy" id="3075"/>
    <lineage>
        <taxon>Eukaryota</taxon>
        <taxon>Viridiplantae</taxon>
        <taxon>Chlorophyta</taxon>
        <taxon>core chlorophytes</taxon>
        <taxon>Trebouxiophyceae</taxon>
        <taxon>Chlorellales</taxon>
        <taxon>Chlorellaceae</taxon>
        <taxon>Auxenochlorella</taxon>
    </lineage>
</organism>
<dbReference type="SUPFAM" id="SSF48371">
    <property type="entry name" value="ARM repeat"/>
    <property type="match status" value="1"/>
</dbReference>
<comment type="similarity">
    <text evidence="2">Belongs to the CWC22 family.</text>
</comment>
<keyword evidence="3" id="KW-0539">Nucleus</keyword>
<dbReference type="InterPro" id="IPR050781">
    <property type="entry name" value="CWC22_splicing_factor"/>
</dbReference>
<dbReference type="GO" id="GO:0042274">
    <property type="term" value="P:ribosomal small subunit biogenesis"/>
    <property type="evidence" value="ECO:0007669"/>
    <property type="project" value="TreeGrafter"/>
</dbReference>
<feature type="compositionally biased region" description="Basic and acidic residues" evidence="4">
    <location>
        <begin position="120"/>
        <end position="132"/>
    </location>
</feature>
<dbReference type="EMBL" id="GDKF01000642">
    <property type="protein sequence ID" value="JAT77980.1"/>
    <property type="molecule type" value="Transcribed_RNA"/>
</dbReference>
<dbReference type="SMART" id="SM00544">
    <property type="entry name" value="MA3"/>
    <property type="match status" value="1"/>
</dbReference>
<feature type="compositionally biased region" description="Low complexity" evidence="4">
    <location>
        <begin position="223"/>
        <end position="247"/>
    </location>
</feature>
<reference evidence="7" key="1">
    <citation type="submission" date="2015-08" db="EMBL/GenBank/DDBJ databases">
        <authorList>
            <person name="Babu N.S."/>
            <person name="Beckwith C.J."/>
            <person name="Beseler K.G."/>
            <person name="Brison A."/>
            <person name="Carone J.V."/>
            <person name="Caskin T.P."/>
            <person name="Diamond M."/>
            <person name="Durham M.E."/>
            <person name="Foxe J.M."/>
            <person name="Go M."/>
            <person name="Henderson B.A."/>
            <person name="Jones I.B."/>
            <person name="McGettigan J.A."/>
            <person name="Micheletti S.J."/>
            <person name="Nasrallah M.E."/>
            <person name="Ortiz D."/>
            <person name="Piller C.R."/>
            <person name="Privatt S.R."/>
            <person name="Schneider S.L."/>
            <person name="Sharp S."/>
            <person name="Smith T.C."/>
            <person name="Stanton J.D."/>
            <person name="Ullery H.E."/>
            <person name="Wilson R.J."/>
            <person name="Serrano M.G."/>
            <person name="Buck G."/>
            <person name="Lee V."/>
            <person name="Wang Y."/>
            <person name="Carvalho R."/>
            <person name="Voegtly L."/>
            <person name="Shi R."/>
            <person name="Duckworth R."/>
            <person name="Johnson A."/>
            <person name="Loviza R."/>
            <person name="Walstead R."/>
            <person name="Shah Z."/>
            <person name="Kiflezghi M."/>
            <person name="Wade K."/>
            <person name="Ball S.L."/>
            <person name="Bradley K.W."/>
            <person name="Asai D.J."/>
            <person name="Bowman C.A."/>
            <person name="Russell D.A."/>
            <person name="Pope W.H."/>
            <person name="Jacobs-Sera D."/>
            <person name="Hendrix R.W."/>
            <person name="Hatfull G.F."/>
        </authorList>
    </citation>
    <scope>NUCLEOTIDE SEQUENCE</scope>
</reference>
<evidence type="ECO:0000313" key="6">
    <source>
        <dbReference type="EMBL" id="JAT72588.1"/>
    </source>
</evidence>
<dbReference type="PANTHER" id="PTHR18034:SF4">
    <property type="entry name" value="NUCLEOLAR MIF4G DOMAIN-CONTAINING PROTEIN 1"/>
    <property type="match status" value="1"/>
</dbReference>
<evidence type="ECO:0000256" key="4">
    <source>
        <dbReference type="SAM" id="MobiDB-lite"/>
    </source>
</evidence>
<evidence type="ECO:0000256" key="3">
    <source>
        <dbReference type="ARBA" id="ARBA00023242"/>
    </source>
</evidence>
<feature type="region of interest" description="Disordered" evidence="4">
    <location>
        <begin position="183"/>
        <end position="387"/>
    </location>
</feature>
<evidence type="ECO:0000256" key="2">
    <source>
        <dbReference type="ARBA" id="ARBA00006856"/>
    </source>
</evidence>
<protein>
    <recommendedName>
        <fullName evidence="5">MI domain-containing protein</fullName>
    </recommendedName>
</protein>
<name>A0A1D2AFK0_AUXPR</name>
<evidence type="ECO:0000256" key="1">
    <source>
        <dbReference type="ARBA" id="ARBA00004123"/>
    </source>
</evidence>
<dbReference type="Gene3D" id="1.25.40.180">
    <property type="match status" value="1"/>
</dbReference>
<accession>A0A1D2AFK0</accession>
<feature type="region of interest" description="Disordered" evidence="4">
    <location>
        <begin position="1"/>
        <end position="159"/>
    </location>
</feature>
<dbReference type="GO" id="GO:0003723">
    <property type="term" value="F:RNA binding"/>
    <property type="evidence" value="ECO:0007669"/>
    <property type="project" value="TreeGrafter"/>
</dbReference>
<dbReference type="InterPro" id="IPR016024">
    <property type="entry name" value="ARM-type_fold"/>
</dbReference>
<dbReference type="GO" id="GO:0005730">
    <property type="term" value="C:nucleolus"/>
    <property type="evidence" value="ECO:0007669"/>
    <property type="project" value="TreeGrafter"/>
</dbReference>
<dbReference type="Pfam" id="PF02847">
    <property type="entry name" value="MA3"/>
    <property type="match status" value="1"/>
</dbReference>
<evidence type="ECO:0000259" key="5">
    <source>
        <dbReference type="PROSITE" id="PS51366"/>
    </source>
</evidence>
<feature type="domain" description="MI" evidence="5">
    <location>
        <begin position="707"/>
        <end position="824"/>
    </location>
</feature>
<dbReference type="InterPro" id="IPR003891">
    <property type="entry name" value="Initiation_fac_eIF4g_MI"/>
</dbReference>
<feature type="compositionally biased region" description="Low complexity" evidence="4">
    <location>
        <begin position="327"/>
        <end position="345"/>
    </location>
</feature>
<feature type="compositionally biased region" description="Acidic residues" evidence="4">
    <location>
        <begin position="316"/>
        <end position="326"/>
    </location>
</feature>
<sequence length="917" mass="94812">MSRRGGGRGPSLGPRLPFSLTKEIFPDSTPGHRPAGDSGRFRASPRGRGSSTARGGRYGERGRGGHAQRSGGRGAESGHRGGRSAGPGRGTATGSEQEASRGGLGRGRRGRSRGGGDPQLRGEKRGRDESAVRKSKQKRSTTKFTELLGPEGSQVLTGSDGSVAGLAAEQALQAELARKLGMKKGRGLKEVGDGLDDLVLGGAKVAPPKASSPSGAMERGVKPGRPSRAAATPASSASPAGSNDSGSVSDYASDGEDAASDLGSDASGSEDGHLSDGLADSDGASGSEEDSLLNGLADSGASGSEEADSVLAGMSDSEEEGSDPEGSDLSGAGDSSAANGGTSSDEAVGASGSEDGEDTERSAGKPQEPAATRPAPARPSPPAAVGRYLPPAARAAAAGSDPTIQDSRVARAVRGQLNRLAESNLQGIVGELARMHRDEARRAVTDAVVHELTAAAAEGPRASEAFAAVAAAAVAGLAASVRSAGVIAAFLSALGARLEASLRDDGDALAARNLALVVAQLHALGALRADLVMSLLDAWRRRFGEADVAATSHLLGAAGLSLRAADPQAMRDYIVAVTEAAANARARGALSARGQALLDLVMDTKNNRKRDGGRHAVLSPTTLKWLRGLGVEEVAVGGIPWSKVLSPVKVGFWWQPSAADAAAAGRLPSLRGASLAAAEALEDTPGAGGQTPAQLLRLAARHGMNTEVRRTVFCLVMGSEDYVDAFEKLVRLGLKGTQEQEIVRVIVLCCLQEGAYNPYYALLLGRLGATSRAHQTTLRYACWDALGEVGPNMDLRRLTNLARLCADAVAQGAMSPAFLKKGDWRGAQSARHVVLWRLFFEHLLLRCDDPAALFKPWRERPALQELRRGLRHYLRHSLGPWAAKQEPGQRGRSASDLETLLHRVHAVERALGGGSAD</sequence>
<evidence type="ECO:0000313" key="7">
    <source>
        <dbReference type="EMBL" id="JAT77980.1"/>
    </source>
</evidence>
<feature type="compositionally biased region" description="Low complexity" evidence="4">
    <location>
        <begin position="42"/>
        <end position="55"/>
    </location>
</feature>
<gene>
    <name evidence="7" type="ORF">g.53971</name>
    <name evidence="6" type="ORF">g.53979</name>
</gene>